<evidence type="ECO:0000256" key="10">
    <source>
        <dbReference type="ARBA" id="ARBA00022989"/>
    </source>
</evidence>
<feature type="compositionally biased region" description="Low complexity" evidence="13">
    <location>
        <begin position="735"/>
        <end position="752"/>
    </location>
</feature>
<keyword evidence="16" id="KW-1185">Reference proteome</keyword>
<evidence type="ECO:0000259" key="14">
    <source>
        <dbReference type="PROSITE" id="PS50885"/>
    </source>
</evidence>
<keyword evidence="5" id="KW-0808">Transferase</keyword>
<dbReference type="EMBL" id="JAKWJU010000002">
    <property type="protein sequence ID" value="MCH6162523.1"/>
    <property type="molecule type" value="Genomic_DNA"/>
</dbReference>
<feature type="coiled-coil region" evidence="12">
    <location>
        <begin position="361"/>
        <end position="416"/>
    </location>
</feature>
<keyword evidence="7" id="KW-0547">Nucleotide-binding</keyword>
<keyword evidence="6" id="KW-0812">Transmembrane</keyword>
<dbReference type="InterPro" id="IPR050980">
    <property type="entry name" value="2C_sensor_his_kinase"/>
</dbReference>
<evidence type="ECO:0000256" key="13">
    <source>
        <dbReference type="SAM" id="MobiDB-lite"/>
    </source>
</evidence>
<evidence type="ECO:0000256" key="4">
    <source>
        <dbReference type="ARBA" id="ARBA00022553"/>
    </source>
</evidence>
<dbReference type="SMART" id="SM00304">
    <property type="entry name" value="HAMP"/>
    <property type="match status" value="1"/>
</dbReference>
<comment type="subcellular location">
    <subcellularLocation>
        <location evidence="2">Membrane</location>
    </subcellularLocation>
</comment>
<keyword evidence="10" id="KW-1133">Transmembrane helix</keyword>
<accession>A0ABS9T204</accession>
<keyword evidence="8" id="KW-0418">Kinase</keyword>
<evidence type="ECO:0000256" key="8">
    <source>
        <dbReference type="ARBA" id="ARBA00022777"/>
    </source>
</evidence>
<dbReference type="SMART" id="SM00387">
    <property type="entry name" value="HATPase_c"/>
    <property type="match status" value="1"/>
</dbReference>
<evidence type="ECO:0000313" key="15">
    <source>
        <dbReference type="EMBL" id="MCH6162523.1"/>
    </source>
</evidence>
<evidence type="ECO:0000256" key="7">
    <source>
        <dbReference type="ARBA" id="ARBA00022741"/>
    </source>
</evidence>
<organism evidence="15 16">
    <name type="scientific">Streptomyces marispadix</name>
    <dbReference type="NCBI Taxonomy" id="2922868"/>
    <lineage>
        <taxon>Bacteria</taxon>
        <taxon>Bacillati</taxon>
        <taxon>Actinomycetota</taxon>
        <taxon>Actinomycetes</taxon>
        <taxon>Kitasatosporales</taxon>
        <taxon>Streptomycetaceae</taxon>
        <taxon>Streptomyces</taxon>
    </lineage>
</organism>
<evidence type="ECO:0000256" key="3">
    <source>
        <dbReference type="ARBA" id="ARBA00012438"/>
    </source>
</evidence>
<dbReference type="Gene3D" id="3.30.565.10">
    <property type="entry name" value="Histidine kinase-like ATPase, C-terminal domain"/>
    <property type="match status" value="1"/>
</dbReference>
<feature type="region of interest" description="Disordered" evidence="13">
    <location>
        <begin position="652"/>
        <end position="960"/>
    </location>
</feature>
<comment type="catalytic activity">
    <reaction evidence="1">
        <text>ATP + protein L-histidine = ADP + protein N-phospho-L-histidine.</text>
        <dbReference type="EC" id="2.7.13.3"/>
    </reaction>
</comment>
<reference evidence="15" key="2">
    <citation type="journal article" date="2023" name="Int. J. Syst. Evol. Microbiol.">
        <title>Streptomyces marispadix sp. nov., isolated from marine beach sediment of the Northern Coast of Portugal.</title>
        <authorList>
            <person name="dos Santos J.D.N."/>
            <person name="Vitorino I.R."/>
            <person name="Kallscheuer N."/>
            <person name="Srivastava A."/>
            <person name="Krautwurst S."/>
            <person name="Marz M."/>
            <person name="Jogler C."/>
            <person name="Lobo Da Cunha A."/>
            <person name="Catita J."/>
            <person name="Goncalves H."/>
            <person name="Gonzalez I."/>
            <person name="Reyes F."/>
            <person name="Lage O.M."/>
        </authorList>
    </citation>
    <scope>NUCLEOTIDE SEQUENCE</scope>
    <source>
        <strain evidence="15">M600PL45_2</strain>
    </source>
</reference>
<name>A0ABS9T204_9ACTN</name>
<dbReference type="InterPro" id="IPR003660">
    <property type="entry name" value="HAMP_dom"/>
</dbReference>
<dbReference type="RefSeq" id="WP_241061457.1">
    <property type="nucleotide sequence ID" value="NZ_JAKWJU010000002.1"/>
</dbReference>
<dbReference type="Proteomes" id="UP001166784">
    <property type="component" value="Unassembled WGS sequence"/>
</dbReference>
<dbReference type="PANTHER" id="PTHR44936">
    <property type="entry name" value="SENSOR PROTEIN CREC"/>
    <property type="match status" value="1"/>
</dbReference>
<feature type="domain" description="HAMP" evidence="14">
    <location>
        <begin position="319"/>
        <end position="373"/>
    </location>
</feature>
<evidence type="ECO:0000256" key="9">
    <source>
        <dbReference type="ARBA" id="ARBA00022840"/>
    </source>
</evidence>
<feature type="compositionally biased region" description="Gly residues" evidence="13">
    <location>
        <begin position="711"/>
        <end position="720"/>
    </location>
</feature>
<evidence type="ECO:0000256" key="6">
    <source>
        <dbReference type="ARBA" id="ARBA00022692"/>
    </source>
</evidence>
<dbReference type="PANTHER" id="PTHR44936:SF9">
    <property type="entry name" value="SENSOR PROTEIN CREC"/>
    <property type="match status" value="1"/>
</dbReference>
<gene>
    <name evidence="15" type="ORF">MMA15_19660</name>
</gene>
<keyword evidence="4" id="KW-0597">Phosphoprotein</keyword>
<evidence type="ECO:0000256" key="5">
    <source>
        <dbReference type="ARBA" id="ARBA00022679"/>
    </source>
</evidence>
<dbReference type="Pfam" id="PF08376">
    <property type="entry name" value="NIT"/>
    <property type="match status" value="1"/>
</dbReference>
<evidence type="ECO:0000256" key="12">
    <source>
        <dbReference type="SAM" id="Coils"/>
    </source>
</evidence>
<dbReference type="PROSITE" id="PS50885">
    <property type="entry name" value="HAMP"/>
    <property type="match status" value="1"/>
</dbReference>
<keyword evidence="11" id="KW-0902">Two-component regulatory system</keyword>
<proteinExistence type="predicted"/>
<evidence type="ECO:0000256" key="1">
    <source>
        <dbReference type="ARBA" id="ARBA00000085"/>
    </source>
</evidence>
<evidence type="ECO:0000256" key="11">
    <source>
        <dbReference type="ARBA" id="ARBA00023012"/>
    </source>
</evidence>
<evidence type="ECO:0000256" key="2">
    <source>
        <dbReference type="ARBA" id="ARBA00004370"/>
    </source>
</evidence>
<dbReference type="Pfam" id="PF02518">
    <property type="entry name" value="HATPase_c"/>
    <property type="match status" value="1"/>
</dbReference>
<keyword evidence="9" id="KW-0067">ATP-binding</keyword>
<dbReference type="SUPFAM" id="SSF55874">
    <property type="entry name" value="ATPase domain of HSP90 chaperone/DNA topoisomerase II/histidine kinase"/>
    <property type="match status" value="1"/>
</dbReference>
<comment type="caution">
    <text evidence="15">The sequence shown here is derived from an EMBL/GenBank/DDBJ whole genome shotgun (WGS) entry which is preliminary data.</text>
</comment>
<dbReference type="EC" id="2.7.13.3" evidence="3"/>
<dbReference type="Gene3D" id="6.10.340.10">
    <property type="match status" value="1"/>
</dbReference>
<protein>
    <recommendedName>
        <fullName evidence="3">histidine kinase</fullName>
        <ecNumber evidence="3">2.7.13.3</ecNumber>
    </recommendedName>
</protein>
<reference evidence="15" key="1">
    <citation type="submission" date="2022-03" db="EMBL/GenBank/DDBJ databases">
        <authorList>
            <person name="Santos J.D.N."/>
            <person name="Kallscheuer N."/>
            <person name="Jogler C."/>
            <person name="Lage O.M."/>
        </authorList>
    </citation>
    <scope>NUCLEOTIDE SEQUENCE</scope>
    <source>
        <strain evidence="15">M600PL45_2</strain>
    </source>
</reference>
<evidence type="ECO:0000313" key="16">
    <source>
        <dbReference type="Proteomes" id="UP001166784"/>
    </source>
</evidence>
<keyword evidence="10" id="KW-0472">Membrane</keyword>
<feature type="compositionally biased region" description="Polar residues" evidence="13">
    <location>
        <begin position="673"/>
        <end position="688"/>
    </location>
</feature>
<dbReference type="InterPro" id="IPR003594">
    <property type="entry name" value="HATPase_dom"/>
</dbReference>
<dbReference type="InterPro" id="IPR013587">
    <property type="entry name" value="Nitrate/nitrite_sensing"/>
</dbReference>
<sequence>MRNRLLASVVLCSIAVIGAGTPAVLTSYGDLTESQRLVERAELDKRAISLGHALADERDGMVEYVAAGRTSRNGAGVTEEQRARVDRQITEIRETAPASVRKALGKLPRLRQEAQAGRSGALDVHAAYTATIKTLQDVGAEVARSLPARATDGGGSGAAHTLPDLGQAVAQASSARGLLRGALAAGGPQRAMTAEAQRATVREQAALADFGDGAGSSARERFAKTVTGADVSVAERYLARLTDQPYLSPSDRAMSHDRIDAALSARVDGMRGVQSSFAAEELKHLERLRDGDVTTLEWRIALVAACLLLAAGISVHTARSMARPLSVLKRGSRRLASDPAGEEPVVFHGRNDEFAEVVRSLNTLRETLVAVQERAAEAEADNTYLVRHKDALTAERDRARGEFEKLKERLDALSGAVHGTFVNLALRTLGLVERQLGVIEDLEEKESDPGRLSTLFKLDHLATRMRRYSENLLLLAGAEHVTAGHSGPVPLLDVVRAAISEIERYERVELGTLPPHVQVSGHAADDLSHLVSELLDNAATFSPPDAQVQLSGWLLESGEVMLSIEDEGIGVTSRRLAALNARLSVPEGQEPPEMEAPGMGSGDRGAEAGLGMGLYVVARLAARHGLRVQLRERRQGGGIAAVVAVPSALLPSRPAPVAAGSGEVPGGGRPEALSSSFPGSVAEANSNALPRRRGGPGAGAEAPAGSSEAPGVGGAGAGSGHGDDPLVTAAEQAVRDAGIAARDAGDAGASGAPEEHGWAPGESGTRAGHDPEPEPGDGPAEAGPTEDGPAETVAGTGTWHGTETPGPGPRRARHAAPGAGPAHESALTQESGPAQRTGPVGEPGGAHETAPVQQTAPAPESGPAPEAGPAGPRAGLPEQPRVTDKGLPKRTPHHVEAQTNSAPPRRQSANAEEMRRRLGGFQRGAAHGRRDAAVETGADENVIDRRGAQSDGGTAEEART</sequence>
<keyword evidence="12" id="KW-0175">Coiled coil</keyword>
<dbReference type="InterPro" id="IPR036890">
    <property type="entry name" value="HATPase_C_sf"/>
</dbReference>
<feature type="compositionally biased region" description="Polar residues" evidence="13">
    <location>
        <begin position="897"/>
        <end position="910"/>
    </location>
</feature>
<feature type="compositionally biased region" description="Low complexity" evidence="13">
    <location>
        <begin position="699"/>
        <end position="710"/>
    </location>
</feature>
<feature type="compositionally biased region" description="Low complexity" evidence="13">
    <location>
        <begin position="856"/>
        <end position="878"/>
    </location>
</feature>